<feature type="compositionally biased region" description="Low complexity" evidence="10">
    <location>
        <begin position="955"/>
        <end position="973"/>
    </location>
</feature>
<evidence type="ECO:0000256" key="6">
    <source>
        <dbReference type="ARBA" id="ARBA00022927"/>
    </source>
</evidence>
<feature type="compositionally biased region" description="Polar residues" evidence="10">
    <location>
        <begin position="382"/>
        <end position="409"/>
    </location>
</feature>
<feature type="region of interest" description="Disordered" evidence="10">
    <location>
        <begin position="917"/>
        <end position="1004"/>
    </location>
</feature>
<proteinExistence type="inferred from homology"/>
<feature type="compositionally biased region" description="Low complexity" evidence="10">
    <location>
        <begin position="620"/>
        <end position="634"/>
    </location>
</feature>
<dbReference type="PANTHER" id="PTHR23198:SF6">
    <property type="entry name" value="NUCLEAR PORE COMPLEX PROTEIN NUP98-NUP96"/>
    <property type="match status" value="1"/>
</dbReference>
<dbReference type="EMBL" id="CAXHTA020000005">
    <property type="protein sequence ID" value="CAL5221282.1"/>
    <property type="molecule type" value="Genomic_DNA"/>
</dbReference>
<organism evidence="12 13">
    <name type="scientific">Coccomyxa viridis</name>
    <dbReference type="NCBI Taxonomy" id="1274662"/>
    <lineage>
        <taxon>Eukaryota</taxon>
        <taxon>Viridiplantae</taxon>
        <taxon>Chlorophyta</taxon>
        <taxon>core chlorophytes</taxon>
        <taxon>Trebouxiophyceae</taxon>
        <taxon>Trebouxiophyceae incertae sedis</taxon>
        <taxon>Coccomyxaceae</taxon>
        <taxon>Coccomyxa</taxon>
    </lineage>
</organism>
<keyword evidence="4" id="KW-0068">Autocatalytic cleavage</keyword>
<feature type="region of interest" description="Disordered" evidence="10">
    <location>
        <begin position="1"/>
        <end position="30"/>
    </location>
</feature>
<comment type="caution">
    <text evidence="12">The sequence shown here is derived from an EMBL/GenBank/DDBJ whole genome shotgun (WGS) entry which is preliminary data.</text>
</comment>
<evidence type="ECO:0000256" key="1">
    <source>
        <dbReference type="ARBA" id="ARBA00004567"/>
    </source>
</evidence>
<dbReference type="Gene3D" id="3.30.1610.10">
    <property type="entry name" value="Peptidase S59, nucleoporin"/>
    <property type="match status" value="1"/>
</dbReference>
<evidence type="ECO:0000256" key="5">
    <source>
        <dbReference type="ARBA" id="ARBA00022816"/>
    </source>
</evidence>
<dbReference type="Gene3D" id="1.25.40.690">
    <property type="match status" value="1"/>
</dbReference>
<name>A0ABP1FUQ0_9CHLO</name>
<feature type="region of interest" description="Disordered" evidence="10">
    <location>
        <begin position="364"/>
        <end position="439"/>
    </location>
</feature>
<evidence type="ECO:0000313" key="12">
    <source>
        <dbReference type="EMBL" id="CAL5221282.1"/>
    </source>
</evidence>
<feature type="compositionally biased region" description="Acidic residues" evidence="10">
    <location>
        <begin position="846"/>
        <end position="862"/>
    </location>
</feature>
<dbReference type="InterPro" id="IPR037665">
    <property type="entry name" value="Nucleoporin_S59-like"/>
</dbReference>
<feature type="compositionally biased region" description="Low complexity" evidence="10">
    <location>
        <begin position="555"/>
        <end position="569"/>
    </location>
</feature>
<evidence type="ECO:0000256" key="9">
    <source>
        <dbReference type="ARBA" id="ARBA00023242"/>
    </source>
</evidence>
<feature type="region of interest" description="Disordered" evidence="10">
    <location>
        <begin position="106"/>
        <end position="125"/>
    </location>
</feature>
<feature type="region of interest" description="Disordered" evidence="10">
    <location>
        <begin position="492"/>
        <end position="531"/>
    </location>
</feature>
<accession>A0ABP1FUQ0</accession>
<dbReference type="Proteomes" id="UP001497392">
    <property type="component" value="Unassembled WGS sequence"/>
</dbReference>
<evidence type="ECO:0000256" key="7">
    <source>
        <dbReference type="ARBA" id="ARBA00023010"/>
    </source>
</evidence>
<evidence type="ECO:0000256" key="10">
    <source>
        <dbReference type="SAM" id="MobiDB-lite"/>
    </source>
</evidence>
<comment type="similarity">
    <text evidence="2">Belongs to the nucleoporin GLFG family.</text>
</comment>
<dbReference type="SUPFAM" id="SSF82215">
    <property type="entry name" value="C-terminal autoproteolytic domain of nucleoporin nup98"/>
    <property type="match status" value="1"/>
</dbReference>
<dbReference type="PANTHER" id="PTHR23198">
    <property type="entry name" value="NUCLEOPORIN"/>
    <property type="match status" value="1"/>
</dbReference>
<feature type="domain" description="Peptidase S59" evidence="11">
    <location>
        <begin position="667"/>
        <end position="809"/>
    </location>
</feature>
<dbReference type="InterPro" id="IPR036903">
    <property type="entry name" value="Nup98_auto-Pept-S59_dom_sf"/>
</dbReference>
<feature type="region of interest" description="Disordered" evidence="10">
    <location>
        <begin position="158"/>
        <end position="195"/>
    </location>
</feature>
<dbReference type="Pfam" id="PF12110">
    <property type="entry name" value="Nup96"/>
    <property type="match status" value="1"/>
</dbReference>
<gene>
    <name evidence="12" type="primary">g3445</name>
    <name evidence="12" type="ORF">VP750_LOCUS2941</name>
</gene>
<evidence type="ECO:0000256" key="8">
    <source>
        <dbReference type="ARBA" id="ARBA00023132"/>
    </source>
</evidence>
<sequence>MFGASQPAGGFGAGSSNPFGGASQPAFGAASTPAFGASTPAFGSTGFGASAPAFGATPAFGASTPAFGSSTPAPFGSPSGTPAFGASTPAFGAGFGLTGGSSFGGQGTRGVPFQKQAEADSSATGGQKTTVYYNSISAMPAYSSKSHEELRWEDYQAGVKGNTGTGSPGGSFGQPSGGLFGQTQASAPFGQPSAPAFGVQSSPAFGPASTPSMFGGNTTPAQGGGFGFGSTTAFGVTSAPAFGVTTTPAFGQTSAAPFGNPTFGGAFGQSSAASVFGPSTTPSLFPSSTPGFGSTSSSFAVGGSIFGQTQASPGAFGQPLAASSAASSLPFTFNTGGAFGASASSLFSTGGAFGASAPGFGQTSSSIFGQPQAKPFGGSLFGPQSSPGFNTPQSQSAFNASSIFGQPSSPGMFGAPNAFNFSPQGGQQQQQQQTQQQLAPAQPLGVATSPYGMLPVAPEVGTPPIPENRVGIAARPMSGLGPPRQTAFVAARSLTPRSGARLRPTLARRVSRLSASPAEQLLDSDGGSDAVSSPATSIFVMRDNPRQFFVRQPLPSTASAQKASPAPSKQPEEAPSEGTANEGKGKAKESKGKAKESKGKAKEGSQDGPTERGPSDNGHAPSKPGKEPAAAGGEPAREPKKPQKPQDTGKGRLTDDQVAELLPKLSEDDYSVEPSLTQLAAMAREDPQSLASVSGFKISRRGVGSVRWLEPTDVRGMDVNDTVRLTKGAVEVYLDVADKPEVGEGLNRAAEVTLHKVYKLDKATNRPSTDPADFEKYERKLKKLAAAQSARFISYDGKSGTWVFEVEHFSRYGLPEEDSDDEEVPSKPGSAPRDQGKAAAGTPAQEPEEEGMQLSDEDEDGVESQQGMGIFDAAMAMPGAEDAEHLANSPVMHVALSARLGLDPSQMAMYRSDMFPSGSRAAVSTGRRKRAQSRSPVTGAAEAFESQAPRAGPSQPREPAQAEAKAAPAAQPAVTSWREGPAALQPPSGRAEGGAPGQADQAGAGAVMLSSAGRSQHAAPAASEALGLVDAGLMAGHSFRVGWAPGGRLARIRRTAGDSASSIAVASTPFGEGVLPDASSSGSNPEAEAAVRLRERCKAMLEVHMRHSSPREATTGSAAATTRQRAMQCSRSGELHGVVQELLKALSEHAAKHGADNGDSVEAVIMRHERQTWELIDVLFSEIQAEVIDEEPQDAPMGAEGAFCAEPEGWSAAAERRSRLSTWLRDQASSKVDAALRETGSELLHLAQLLTGQRMAAAVSLACASGDIRLAMLLSQATARSNAREEVAKQLALWQDAGFGSHMDAGRMLIYELLAGHVNRVVPQMQLDWRRAFALHLWYGEPPAAALAASLEAYEQAIQEGAAPPPLPLYMEGHPPIPHLDQLETAPIDVDYRLMELAAGGPSRADPAFLATLLAPLALSPDPLDYLFPWMLLQFLQAIDAIPDTASSDEVCAVHMSLISQLERLGGLEEWALYIALHLPDGAQADKGSARDDLVLQLLHRYAPVWAASKRKQEFLIKTLGLPQAWLASALATFAAYKKSRASEASSGYLRLAEEEFEQRVAAGDWAAAHELFAEELAPRWWLSDQRPRVRSGLQLLLHAAQEAQAEVGSGQWRIGAELYSAFFHLEDMYKSRSPLYDEDDTVAHRMEAVTALGRLLQQTATISSDKASAQRQLYRQAVYSSMSKHLADCMLTDGGHAPEDITQRQLVSVSLQALPETSRMHHIQIAAAALGEVLA</sequence>
<dbReference type="InterPro" id="IPR007230">
    <property type="entry name" value="Nup98_auto-Pept-S59_dom"/>
</dbReference>
<comment type="subcellular location">
    <subcellularLocation>
        <location evidence="1">Nucleus</location>
        <location evidence="1">Nuclear pore complex</location>
    </subcellularLocation>
</comment>
<keyword evidence="8" id="KW-0906">Nuclear pore complex</keyword>
<keyword evidence="7" id="KW-0811">Translocation</keyword>
<feature type="compositionally biased region" description="Low complexity" evidence="10">
    <location>
        <begin position="423"/>
        <end position="439"/>
    </location>
</feature>
<feature type="compositionally biased region" description="Basic and acidic residues" evidence="10">
    <location>
        <begin position="583"/>
        <end position="614"/>
    </location>
</feature>
<evidence type="ECO:0000256" key="4">
    <source>
        <dbReference type="ARBA" id="ARBA00022813"/>
    </source>
</evidence>
<dbReference type="Pfam" id="PF04096">
    <property type="entry name" value="Nucleoporin2"/>
    <property type="match status" value="1"/>
</dbReference>
<keyword evidence="5" id="KW-0509">mRNA transport</keyword>
<evidence type="ECO:0000256" key="3">
    <source>
        <dbReference type="ARBA" id="ARBA00022448"/>
    </source>
</evidence>
<evidence type="ECO:0000256" key="2">
    <source>
        <dbReference type="ARBA" id="ARBA00008926"/>
    </source>
</evidence>
<feature type="compositionally biased region" description="Gly residues" evidence="10">
    <location>
        <begin position="161"/>
        <end position="180"/>
    </location>
</feature>
<evidence type="ECO:0000259" key="11">
    <source>
        <dbReference type="PROSITE" id="PS51434"/>
    </source>
</evidence>
<protein>
    <submittedName>
        <fullName evidence="12">G3445 protein</fullName>
    </submittedName>
</protein>
<feature type="region of interest" description="Disordered" evidence="10">
    <location>
        <begin position="552"/>
        <end position="669"/>
    </location>
</feature>
<keyword evidence="6" id="KW-0653">Protein transport</keyword>
<dbReference type="InterPro" id="IPR021967">
    <property type="entry name" value="Nup98_C"/>
</dbReference>
<dbReference type="Pfam" id="PF21240">
    <property type="entry name" value="Nup98_GLEBS"/>
    <property type="match status" value="1"/>
</dbReference>
<feature type="region of interest" description="Disordered" evidence="10">
    <location>
        <begin position="814"/>
        <end position="864"/>
    </location>
</feature>
<keyword evidence="9" id="KW-0539">Nucleus</keyword>
<dbReference type="Gene3D" id="1.10.10.2360">
    <property type="match status" value="1"/>
</dbReference>
<evidence type="ECO:0000313" key="13">
    <source>
        <dbReference type="Proteomes" id="UP001497392"/>
    </source>
</evidence>
<reference evidence="12 13" key="1">
    <citation type="submission" date="2024-06" db="EMBL/GenBank/DDBJ databases">
        <authorList>
            <person name="Kraege A."/>
            <person name="Thomma B."/>
        </authorList>
    </citation>
    <scope>NUCLEOTIDE SEQUENCE [LARGE SCALE GENOMIC DNA]</scope>
</reference>
<dbReference type="PROSITE" id="PS51434">
    <property type="entry name" value="NUP_C"/>
    <property type="match status" value="1"/>
</dbReference>
<keyword evidence="13" id="KW-1185">Reference proteome</keyword>
<keyword evidence="3" id="KW-0813">Transport</keyword>